<feature type="transmembrane region" description="Helical" evidence="9">
    <location>
        <begin position="224"/>
        <end position="244"/>
    </location>
</feature>
<evidence type="ECO:0000256" key="10">
    <source>
        <dbReference type="SAM" id="SignalP"/>
    </source>
</evidence>
<organism evidence="13 14">
    <name type="scientific">Mycolicibacterium aubagnense</name>
    <dbReference type="NCBI Taxonomy" id="319707"/>
    <lineage>
        <taxon>Bacteria</taxon>
        <taxon>Bacillati</taxon>
        <taxon>Actinomycetota</taxon>
        <taxon>Actinomycetes</taxon>
        <taxon>Mycobacteriales</taxon>
        <taxon>Mycobacteriaceae</taxon>
        <taxon>Mycolicibacterium</taxon>
    </lineage>
</organism>
<keyword evidence="14" id="KW-1185">Reference proteome</keyword>
<evidence type="ECO:0000259" key="11">
    <source>
        <dbReference type="Pfam" id="PF04234"/>
    </source>
</evidence>
<dbReference type="InterPro" id="IPR032694">
    <property type="entry name" value="CopC/D"/>
</dbReference>
<dbReference type="SUPFAM" id="SSF81296">
    <property type="entry name" value="E set domains"/>
    <property type="match status" value="1"/>
</dbReference>
<dbReference type="EMBL" id="AP022577">
    <property type="protein sequence ID" value="BBX87317.1"/>
    <property type="molecule type" value="Genomic_DNA"/>
</dbReference>
<evidence type="ECO:0000313" key="13">
    <source>
        <dbReference type="EMBL" id="BBX87317.1"/>
    </source>
</evidence>
<feature type="transmembrane region" description="Helical" evidence="9">
    <location>
        <begin position="320"/>
        <end position="343"/>
    </location>
</feature>
<dbReference type="Pfam" id="PF05425">
    <property type="entry name" value="CopD"/>
    <property type="match status" value="1"/>
</dbReference>
<name>A0ABN5YZC9_9MYCO</name>
<feature type="domain" description="Copper resistance protein D" evidence="12">
    <location>
        <begin position="285"/>
        <end position="373"/>
    </location>
</feature>
<feature type="domain" description="CopC" evidence="11">
    <location>
        <begin position="28"/>
        <end position="122"/>
    </location>
</feature>
<feature type="chain" id="PRO_5045319247" evidence="10">
    <location>
        <begin position="28"/>
        <end position="483"/>
    </location>
</feature>
<dbReference type="PANTHER" id="PTHR34820">
    <property type="entry name" value="INNER MEMBRANE PROTEIN YEBZ"/>
    <property type="match status" value="1"/>
</dbReference>
<dbReference type="InterPro" id="IPR014756">
    <property type="entry name" value="Ig_E-set"/>
</dbReference>
<keyword evidence="6 9" id="KW-1133">Transmembrane helix</keyword>
<keyword evidence="7" id="KW-0186">Copper</keyword>
<comment type="subcellular location">
    <subcellularLocation>
        <location evidence="1">Cell membrane</location>
        <topology evidence="1">Multi-pass membrane protein</topology>
    </subcellularLocation>
</comment>
<feature type="transmembrane region" description="Helical" evidence="9">
    <location>
        <begin position="178"/>
        <end position="196"/>
    </location>
</feature>
<evidence type="ECO:0000256" key="3">
    <source>
        <dbReference type="ARBA" id="ARBA00022692"/>
    </source>
</evidence>
<keyword evidence="2" id="KW-1003">Cell membrane</keyword>
<dbReference type="InterPro" id="IPR008457">
    <property type="entry name" value="Cu-R_CopD_dom"/>
</dbReference>
<dbReference type="PANTHER" id="PTHR34820:SF4">
    <property type="entry name" value="INNER MEMBRANE PROTEIN YEBZ"/>
    <property type="match status" value="1"/>
</dbReference>
<dbReference type="InterPro" id="IPR014755">
    <property type="entry name" value="Cu-Rt/internalin_Ig-like"/>
</dbReference>
<protein>
    <submittedName>
        <fullName evidence="13">Uncharacterized protein</fullName>
    </submittedName>
</protein>
<sequence length="483" mass="50434">MRSVAALPGVLLAVLLALLLPAPLAHAHAVLVSSDPVDGASLPAAPSRVILTFDEPVRLISGAVQVISATGVRIDQGVRQQSGNTTVELALPPNLPRGSYTATWRLMSADGHEVSGSVTFGVQQAPDAPPEAHQVPASSAASDVARGLRYAGLALSVGVLAAARLVWGWALALRRTRILAGIGWVLLAAATTIDVATTGADTQLYVQAAMLVALAVTTRAGTALFLVIATALAVSVAASGHAAAGADPWLATAITAVHLLAMALWVGGLGVLTLVVLPARRTDELQRWSRVAFGCVAAVLLSGEYQAWRQVSPIESLWSTGYGMALCVKVFLVTLMAALAYLGRRRLTPERLRRTVPLEAALAVLVLLITTVLTGEPPARNTYGPEFTATAPLDQDRQARVHFDTTRHGAIPIDVTVPGATGLRGTLSSAEIASLPVRFTAGPDGRWHSTYATAPRPGLWTLQLTVQFGPNDAAVAGVPFRAW</sequence>
<dbReference type="Gene3D" id="2.60.40.1220">
    <property type="match status" value="1"/>
</dbReference>
<evidence type="ECO:0000256" key="2">
    <source>
        <dbReference type="ARBA" id="ARBA00022475"/>
    </source>
</evidence>
<evidence type="ECO:0000256" key="6">
    <source>
        <dbReference type="ARBA" id="ARBA00022989"/>
    </source>
</evidence>
<dbReference type="Pfam" id="PF04234">
    <property type="entry name" value="CopC"/>
    <property type="match status" value="1"/>
</dbReference>
<dbReference type="Proteomes" id="UP000465609">
    <property type="component" value="Chromosome"/>
</dbReference>
<feature type="transmembrane region" description="Helical" evidence="9">
    <location>
        <begin position="355"/>
        <end position="373"/>
    </location>
</feature>
<reference evidence="13 14" key="1">
    <citation type="journal article" date="2019" name="Emerg. Microbes Infect.">
        <title>Comprehensive subspecies identification of 175 nontuberculous mycobacteria species based on 7547 genomic profiles.</title>
        <authorList>
            <person name="Matsumoto Y."/>
            <person name="Kinjo T."/>
            <person name="Motooka D."/>
            <person name="Nabeya D."/>
            <person name="Jung N."/>
            <person name="Uechi K."/>
            <person name="Horii T."/>
            <person name="Iida T."/>
            <person name="Fujita J."/>
            <person name="Nakamura S."/>
        </authorList>
    </citation>
    <scope>NUCLEOTIDE SEQUENCE [LARGE SCALE GENOMIC DNA]</scope>
    <source>
        <strain evidence="13 14">JCM 15296</strain>
    </source>
</reference>
<dbReference type="InterPro" id="IPR007348">
    <property type="entry name" value="CopC_dom"/>
</dbReference>
<evidence type="ECO:0000256" key="7">
    <source>
        <dbReference type="ARBA" id="ARBA00023008"/>
    </source>
</evidence>
<dbReference type="RefSeq" id="WP_138229733.1">
    <property type="nucleotide sequence ID" value="NZ_AP022577.1"/>
</dbReference>
<evidence type="ECO:0000313" key="14">
    <source>
        <dbReference type="Proteomes" id="UP000465609"/>
    </source>
</evidence>
<feature type="transmembrane region" description="Helical" evidence="9">
    <location>
        <begin position="150"/>
        <end position="171"/>
    </location>
</feature>
<keyword evidence="3 9" id="KW-0812">Transmembrane</keyword>
<feature type="transmembrane region" description="Helical" evidence="9">
    <location>
        <begin position="256"/>
        <end position="279"/>
    </location>
</feature>
<gene>
    <name evidence="13" type="ORF">MAUB_51900</name>
</gene>
<keyword evidence="4" id="KW-0479">Metal-binding</keyword>
<keyword evidence="5 10" id="KW-0732">Signal</keyword>
<evidence type="ECO:0000256" key="9">
    <source>
        <dbReference type="SAM" id="Phobius"/>
    </source>
</evidence>
<proteinExistence type="predicted"/>
<accession>A0ABN5YZC9</accession>
<evidence type="ECO:0000256" key="1">
    <source>
        <dbReference type="ARBA" id="ARBA00004651"/>
    </source>
</evidence>
<evidence type="ECO:0000256" key="8">
    <source>
        <dbReference type="ARBA" id="ARBA00023136"/>
    </source>
</evidence>
<evidence type="ECO:0000256" key="4">
    <source>
        <dbReference type="ARBA" id="ARBA00022723"/>
    </source>
</evidence>
<evidence type="ECO:0000259" key="12">
    <source>
        <dbReference type="Pfam" id="PF05425"/>
    </source>
</evidence>
<evidence type="ECO:0000256" key="5">
    <source>
        <dbReference type="ARBA" id="ARBA00022729"/>
    </source>
</evidence>
<keyword evidence="8 9" id="KW-0472">Membrane</keyword>
<feature type="signal peptide" evidence="10">
    <location>
        <begin position="1"/>
        <end position="27"/>
    </location>
</feature>